<organism evidence="2 3">
    <name type="scientific">Chloebia gouldiae</name>
    <name type="common">Gouldian finch</name>
    <name type="synonym">Erythrura gouldiae</name>
    <dbReference type="NCBI Taxonomy" id="44316"/>
    <lineage>
        <taxon>Eukaryota</taxon>
        <taxon>Metazoa</taxon>
        <taxon>Chordata</taxon>
        <taxon>Craniata</taxon>
        <taxon>Vertebrata</taxon>
        <taxon>Euteleostomi</taxon>
        <taxon>Archelosauria</taxon>
        <taxon>Archosauria</taxon>
        <taxon>Dinosauria</taxon>
        <taxon>Saurischia</taxon>
        <taxon>Theropoda</taxon>
        <taxon>Coelurosauria</taxon>
        <taxon>Aves</taxon>
        <taxon>Neognathae</taxon>
        <taxon>Neoaves</taxon>
        <taxon>Telluraves</taxon>
        <taxon>Australaves</taxon>
        <taxon>Passeriformes</taxon>
        <taxon>Passeroidea</taxon>
        <taxon>Passeridae</taxon>
        <taxon>Chloebia</taxon>
    </lineage>
</organism>
<protein>
    <submittedName>
        <fullName evidence="2">Uncharacterized protein</fullName>
    </submittedName>
</protein>
<accession>A0A3L8SEZ2</accession>
<evidence type="ECO:0000313" key="3">
    <source>
        <dbReference type="Proteomes" id="UP000276834"/>
    </source>
</evidence>
<dbReference type="EMBL" id="QUSF01000026">
    <property type="protein sequence ID" value="RLW00670.1"/>
    <property type="molecule type" value="Genomic_DNA"/>
</dbReference>
<keyword evidence="3" id="KW-1185">Reference proteome</keyword>
<gene>
    <name evidence="2" type="ORF">DV515_00008630</name>
</gene>
<dbReference type="Proteomes" id="UP000276834">
    <property type="component" value="Unassembled WGS sequence"/>
</dbReference>
<sequence length="183" mass="19407">MRQPRCDRAIVGSGTLQAGVLHPPKRGAGRGELAARRFAHHYVPLTALKSESRGSSDSLGGVPLAWAEAVAGGPRGSRVAPASFFLRWVLILRAPPGAIAAWLGTPAGPLLTVPRAAGMRTSAPTPQMHPFSRHLDTPPPPPPTNLCRSRLILSARHWLRAAFPAAFLPGEGPSQGWAPVRPR</sequence>
<name>A0A3L8SEZ2_CHLGU</name>
<evidence type="ECO:0000256" key="1">
    <source>
        <dbReference type="SAM" id="MobiDB-lite"/>
    </source>
</evidence>
<dbReference type="AlphaFoldDB" id="A0A3L8SEZ2"/>
<reference evidence="2 3" key="1">
    <citation type="journal article" date="2018" name="Proc. R. Soc. B">
        <title>A non-coding region near Follistatin controls head colour polymorphism in the Gouldian finch.</title>
        <authorList>
            <person name="Toomey M.B."/>
            <person name="Marques C.I."/>
            <person name="Andrade P."/>
            <person name="Araujo P.M."/>
            <person name="Sabatino S."/>
            <person name="Gazda M.A."/>
            <person name="Afonso S."/>
            <person name="Lopes R.J."/>
            <person name="Corbo J.C."/>
            <person name="Carneiro M."/>
        </authorList>
    </citation>
    <scope>NUCLEOTIDE SEQUENCE [LARGE SCALE GENOMIC DNA]</scope>
    <source>
        <strain evidence="2">Red01</strain>
        <tissue evidence="2">Muscle</tissue>
    </source>
</reference>
<feature type="region of interest" description="Disordered" evidence="1">
    <location>
        <begin position="120"/>
        <end position="141"/>
    </location>
</feature>
<comment type="caution">
    <text evidence="2">The sequence shown here is derived from an EMBL/GenBank/DDBJ whole genome shotgun (WGS) entry which is preliminary data.</text>
</comment>
<proteinExistence type="predicted"/>
<evidence type="ECO:0000313" key="2">
    <source>
        <dbReference type="EMBL" id="RLW00670.1"/>
    </source>
</evidence>